<comment type="caution">
    <text evidence="2">The sequence shown here is derived from an EMBL/GenBank/DDBJ whole genome shotgun (WGS) entry which is preliminary data.</text>
</comment>
<sequence length="209" mass="23016">MHSLCRPKSATPVADVAPTAIRTKSPDSPSISRSESVSDNLNASLWDNASAYLPVIARGSRCGSTFSGDMATEQVRLISCRLRRLSALASVTQRQEGKLYLPLPHSPGRAGTPAAGPITITSIQSQSSHVFYVLRRLAQLIQRLSKQRLLEHLLLHPPQSERGHVRKSKYADHPICELYLEKCLEIYAPARPSWPVIPDLHPSQQPSLS</sequence>
<gene>
    <name evidence="2" type="ORF">FN846DRAFT_351648</name>
</gene>
<name>A0A5J5EJG0_9PEZI</name>
<evidence type="ECO:0000256" key="1">
    <source>
        <dbReference type="SAM" id="MobiDB-lite"/>
    </source>
</evidence>
<keyword evidence="3" id="KW-1185">Reference proteome</keyword>
<dbReference type="Proteomes" id="UP000326924">
    <property type="component" value="Unassembled WGS sequence"/>
</dbReference>
<dbReference type="EMBL" id="VXIS01000284">
    <property type="protein sequence ID" value="KAA8895169.1"/>
    <property type="molecule type" value="Genomic_DNA"/>
</dbReference>
<feature type="region of interest" description="Disordered" evidence="1">
    <location>
        <begin position="1"/>
        <end position="36"/>
    </location>
</feature>
<feature type="compositionally biased region" description="Low complexity" evidence="1">
    <location>
        <begin position="26"/>
        <end position="36"/>
    </location>
</feature>
<dbReference type="AlphaFoldDB" id="A0A5J5EJG0"/>
<dbReference type="InParanoid" id="A0A5J5EJG0"/>
<protein>
    <submittedName>
        <fullName evidence="2">Uncharacterized protein</fullName>
    </submittedName>
</protein>
<organism evidence="2 3">
    <name type="scientific">Sphaerosporella brunnea</name>
    <dbReference type="NCBI Taxonomy" id="1250544"/>
    <lineage>
        <taxon>Eukaryota</taxon>
        <taxon>Fungi</taxon>
        <taxon>Dikarya</taxon>
        <taxon>Ascomycota</taxon>
        <taxon>Pezizomycotina</taxon>
        <taxon>Pezizomycetes</taxon>
        <taxon>Pezizales</taxon>
        <taxon>Pyronemataceae</taxon>
        <taxon>Sphaerosporella</taxon>
    </lineage>
</organism>
<evidence type="ECO:0000313" key="2">
    <source>
        <dbReference type="EMBL" id="KAA8895169.1"/>
    </source>
</evidence>
<proteinExistence type="predicted"/>
<evidence type="ECO:0000313" key="3">
    <source>
        <dbReference type="Proteomes" id="UP000326924"/>
    </source>
</evidence>
<reference evidence="2 3" key="1">
    <citation type="submission" date="2019-09" db="EMBL/GenBank/DDBJ databases">
        <title>Draft genome of the ectomycorrhizal ascomycete Sphaerosporella brunnea.</title>
        <authorList>
            <consortium name="DOE Joint Genome Institute"/>
            <person name="Benucci G.M."/>
            <person name="Marozzi G."/>
            <person name="Antonielli L."/>
            <person name="Sanchez S."/>
            <person name="Marco P."/>
            <person name="Wang X."/>
            <person name="Falini L.B."/>
            <person name="Barry K."/>
            <person name="Haridas S."/>
            <person name="Lipzen A."/>
            <person name="Labutti K."/>
            <person name="Grigoriev I.V."/>
            <person name="Murat C."/>
            <person name="Martin F."/>
            <person name="Albertini E."/>
            <person name="Donnini D."/>
            <person name="Bonito G."/>
        </authorList>
    </citation>
    <scope>NUCLEOTIDE SEQUENCE [LARGE SCALE GENOMIC DNA]</scope>
    <source>
        <strain evidence="2 3">Sb_GMNB300</strain>
    </source>
</reference>
<accession>A0A5J5EJG0</accession>